<dbReference type="EMBL" id="JH921442">
    <property type="protein sequence ID" value="EKD15151.1"/>
    <property type="molecule type" value="Genomic_DNA"/>
</dbReference>
<accession>K1WQC1</accession>
<keyword evidence="3" id="KW-1185">Reference proteome</keyword>
<organism evidence="2 3">
    <name type="scientific">Marssonina brunnea f. sp. multigermtubi (strain MB_m1)</name>
    <name type="common">Marssonina leaf spot fungus</name>
    <dbReference type="NCBI Taxonomy" id="1072389"/>
    <lineage>
        <taxon>Eukaryota</taxon>
        <taxon>Fungi</taxon>
        <taxon>Dikarya</taxon>
        <taxon>Ascomycota</taxon>
        <taxon>Pezizomycotina</taxon>
        <taxon>Leotiomycetes</taxon>
        <taxon>Helotiales</taxon>
        <taxon>Drepanopezizaceae</taxon>
        <taxon>Drepanopeziza</taxon>
    </lineage>
</organism>
<feature type="transmembrane region" description="Helical" evidence="1">
    <location>
        <begin position="91"/>
        <end position="113"/>
    </location>
</feature>
<evidence type="ECO:0000313" key="2">
    <source>
        <dbReference type="EMBL" id="EKD15151.1"/>
    </source>
</evidence>
<proteinExistence type="predicted"/>
<sequence>MAENTENLLKISNIEVGAESLLFSSKSFEFIKSFSRILISFGLSLFYFDLQLELLPLLLSETLASEMPLKINTGLKIYTIPLPFAPLAPSLSFALVIVDFAILHAFIITRMLLLSALRALCFSNTNITDFIENKTEQSRLFFFGLLVGIRNKTIKYYKVDELDLDFYTAFDDFAAFAFKTDQSAKTIEVINRKKSFLANFTKDIRTLVKEHTELASVLKSVKKALVVMPFTRELRFTMRSIIELITSKTKSLTQLPDALFNLNFKFDSKTATKPLLNIPLKMLEIKSASKEEFRLLLSTTDYKDEEKEKVEDTRAKCKIIAFARTPKTQLKLLINTGISIRPSKT</sequence>
<dbReference type="HOGENOM" id="CLU_042311_0_0_1"/>
<dbReference type="AlphaFoldDB" id="K1WQC1"/>
<protein>
    <submittedName>
        <fullName evidence="2">Uncharacterized protein</fullName>
    </submittedName>
</protein>
<evidence type="ECO:0000313" key="3">
    <source>
        <dbReference type="Proteomes" id="UP000006753"/>
    </source>
</evidence>
<name>K1WQC1_MARBU</name>
<dbReference type="KEGG" id="mbe:MBM_06367"/>
<reference evidence="2 3" key="1">
    <citation type="journal article" date="2012" name="BMC Genomics">
        <title>Sequencing the genome of Marssonina brunnea reveals fungus-poplar co-evolution.</title>
        <authorList>
            <person name="Zhu S."/>
            <person name="Cao Y.-Z."/>
            <person name="Jiang C."/>
            <person name="Tan B.-Y."/>
            <person name="Wang Z."/>
            <person name="Feng S."/>
            <person name="Zhang L."/>
            <person name="Su X.-H."/>
            <person name="Brejova B."/>
            <person name="Vinar T."/>
            <person name="Xu M."/>
            <person name="Wang M.-X."/>
            <person name="Zhang S.-G."/>
            <person name="Huang M.-R."/>
            <person name="Wu R."/>
            <person name="Zhou Y."/>
        </authorList>
    </citation>
    <scope>NUCLEOTIDE SEQUENCE [LARGE SCALE GENOMIC DNA]</scope>
    <source>
        <strain evidence="2 3">MB_m1</strain>
    </source>
</reference>
<keyword evidence="1" id="KW-1133">Transmembrane helix</keyword>
<keyword evidence="1" id="KW-0812">Transmembrane</keyword>
<keyword evidence="1" id="KW-0472">Membrane</keyword>
<dbReference type="Proteomes" id="UP000006753">
    <property type="component" value="Unassembled WGS sequence"/>
</dbReference>
<dbReference type="InParanoid" id="K1WQC1"/>
<evidence type="ECO:0000256" key="1">
    <source>
        <dbReference type="SAM" id="Phobius"/>
    </source>
</evidence>
<gene>
    <name evidence="2" type="ORF">MBM_06367</name>
</gene>